<proteinExistence type="inferred from homology"/>
<keyword evidence="7" id="KW-1185">Reference proteome</keyword>
<evidence type="ECO:0000313" key="7">
    <source>
        <dbReference type="Proteomes" id="UP000078348"/>
    </source>
</evidence>
<dbReference type="SUPFAM" id="SSF48371">
    <property type="entry name" value="ARM repeat"/>
    <property type="match status" value="1"/>
</dbReference>
<gene>
    <name evidence="6" type="ORF">AV274_1112</name>
</gene>
<dbReference type="InterPro" id="IPR007206">
    <property type="entry name" value="Protein_HGH1_C"/>
</dbReference>
<evidence type="ECO:0000259" key="4">
    <source>
        <dbReference type="Pfam" id="PF04063"/>
    </source>
</evidence>
<dbReference type="STRING" id="478820.A0A196SJF9"/>
<dbReference type="Pfam" id="PF04063">
    <property type="entry name" value="DUF383"/>
    <property type="match status" value="1"/>
</dbReference>
<evidence type="ECO:0000259" key="5">
    <source>
        <dbReference type="Pfam" id="PF04064"/>
    </source>
</evidence>
<comment type="similarity">
    <text evidence="1">Belongs to the HGH1 family.</text>
</comment>
<protein>
    <recommendedName>
        <fullName evidence="2">Protein HGH1 homolog</fullName>
    </recommendedName>
</protein>
<dbReference type="InterPro" id="IPR011989">
    <property type="entry name" value="ARM-like"/>
</dbReference>
<dbReference type="OrthoDB" id="338814at2759"/>
<dbReference type="InterPro" id="IPR016024">
    <property type="entry name" value="ARM-type_fold"/>
</dbReference>
<comment type="caution">
    <text evidence="6">The sequence shown here is derived from an EMBL/GenBank/DDBJ whole genome shotgun (WGS) entry which is preliminary data.</text>
</comment>
<dbReference type="EMBL" id="LXWW01000044">
    <property type="protein sequence ID" value="OAO17173.1"/>
    <property type="molecule type" value="Genomic_DNA"/>
</dbReference>
<dbReference type="PANTHER" id="PTHR13387">
    <property type="entry name" value="PROTEIN HGH1 HOMOLOG"/>
    <property type="match status" value="1"/>
</dbReference>
<evidence type="ECO:0000313" key="6">
    <source>
        <dbReference type="EMBL" id="OAO17173.1"/>
    </source>
</evidence>
<dbReference type="InterPro" id="IPR039717">
    <property type="entry name" value="Hgh1"/>
</dbReference>
<dbReference type="InterPro" id="IPR007205">
    <property type="entry name" value="Protein_HGH1_N"/>
</dbReference>
<accession>A0A196SJF9</accession>
<dbReference type="Pfam" id="PF04064">
    <property type="entry name" value="DUF384"/>
    <property type="match status" value="1"/>
</dbReference>
<organism evidence="6 7">
    <name type="scientific">Blastocystis sp. subtype 1 (strain ATCC 50177 / NandII)</name>
    <dbReference type="NCBI Taxonomy" id="478820"/>
    <lineage>
        <taxon>Eukaryota</taxon>
        <taxon>Sar</taxon>
        <taxon>Stramenopiles</taxon>
        <taxon>Bigyra</taxon>
        <taxon>Opalozoa</taxon>
        <taxon>Opalinata</taxon>
        <taxon>Blastocystidae</taxon>
        <taxon>Blastocystis</taxon>
    </lineage>
</organism>
<evidence type="ECO:0000256" key="1">
    <source>
        <dbReference type="ARBA" id="ARBA00006712"/>
    </source>
</evidence>
<feature type="compositionally biased region" description="Acidic residues" evidence="3">
    <location>
        <begin position="344"/>
        <end position="363"/>
    </location>
</feature>
<dbReference type="AlphaFoldDB" id="A0A196SJF9"/>
<evidence type="ECO:0000256" key="3">
    <source>
        <dbReference type="SAM" id="MobiDB-lite"/>
    </source>
</evidence>
<dbReference type="Proteomes" id="UP000078348">
    <property type="component" value="Unassembled WGS sequence"/>
</dbReference>
<feature type="domain" description="Protein HGH1 N-terminal" evidence="4">
    <location>
        <begin position="97"/>
        <end position="269"/>
    </location>
</feature>
<feature type="region of interest" description="Disordered" evidence="3">
    <location>
        <begin position="332"/>
        <end position="363"/>
    </location>
</feature>
<sequence length="363" mass="41364">MDDSVITDLLMLLRQDPKPDVRQQAAEYVCSLTSTPEGCKLISNKQGHLVLSKLLGDSITTSKYAITALINMCEDTGVLTDIANDELVDKLMENLMSDHYPLVNLNLMLMANVSTNDIGAGAILQLRQKQGTMKGLHLCRLVLWFLRTPVEHDEADPYQYVATILNNVTRLYEGRDLVMNENRKLIVKLIPYINASNPIRRKGIINMIRNIMLDDYYWDKLVDNIDKDGYLKEIINRVCANLNGSHLIQNKVVDPMVYSLKKEREKDLEVIAISMDLILIITKYQTGRVILRKMNVYCVVRDMHMEMEKILPQETVDVIGDVVTHLMAEEAEPIQTDGPVVEEIKEEEPKSDDDDFSDLPDLE</sequence>
<feature type="domain" description="Protein HGH1 C-terminal" evidence="5">
    <location>
        <begin position="278"/>
        <end position="332"/>
    </location>
</feature>
<reference evidence="6 7" key="1">
    <citation type="submission" date="2016-05" db="EMBL/GenBank/DDBJ databases">
        <title>Nuclear genome of Blastocystis sp. subtype 1 NandII.</title>
        <authorList>
            <person name="Gentekaki E."/>
            <person name="Curtis B."/>
            <person name="Stairs C."/>
            <person name="Eme L."/>
            <person name="Herman E."/>
            <person name="Klimes V."/>
            <person name="Arias M.C."/>
            <person name="Elias M."/>
            <person name="Hilliou F."/>
            <person name="Klute M."/>
            <person name="Malik S.-B."/>
            <person name="Pightling A."/>
            <person name="Rachubinski R."/>
            <person name="Salas D."/>
            <person name="Schlacht A."/>
            <person name="Suga H."/>
            <person name="Archibald J."/>
            <person name="Ball S.G."/>
            <person name="Clark G."/>
            <person name="Dacks J."/>
            <person name="Van Der Giezen M."/>
            <person name="Tsaousis A."/>
            <person name="Roger A."/>
        </authorList>
    </citation>
    <scope>NUCLEOTIDE SEQUENCE [LARGE SCALE GENOMIC DNA]</scope>
    <source>
        <strain evidence="7">ATCC 50177 / NandII</strain>
    </source>
</reference>
<dbReference type="Gene3D" id="1.25.10.10">
    <property type="entry name" value="Leucine-rich Repeat Variant"/>
    <property type="match status" value="1"/>
</dbReference>
<evidence type="ECO:0000256" key="2">
    <source>
        <dbReference type="ARBA" id="ARBA00014076"/>
    </source>
</evidence>
<dbReference type="PANTHER" id="PTHR13387:SF9">
    <property type="entry name" value="PROTEIN HGH1 HOMOLOG"/>
    <property type="match status" value="1"/>
</dbReference>
<name>A0A196SJF9_BLAHN</name>